<proteinExistence type="predicted"/>
<evidence type="ECO:0000313" key="2">
    <source>
        <dbReference type="EMBL" id="ORX81099.1"/>
    </source>
</evidence>
<feature type="domain" description="N-acetyltransferase" evidence="1">
    <location>
        <begin position="139"/>
        <end position="198"/>
    </location>
</feature>
<dbReference type="Proteomes" id="UP000193498">
    <property type="component" value="Unassembled WGS sequence"/>
</dbReference>
<dbReference type="STRING" id="1314790.A0A1Y1X5L5"/>
<comment type="caution">
    <text evidence="2">The sequence shown here is derived from an EMBL/GenBank/DDBJ whole genome shotgun (WGS) entry which is preliminary data.</text>
</comment>
<gene>
    <name evidence="2" type="ORF">K493DRAFT_389626</name>
</gene>
<accession>A0A1Y1X5L5</accession>
<protein>
    <recommendedName>
        <fullName evidence="1">N-acetyltransferase domain-containing protein</fullName>
    </recommendedName>
</protein>
<dbReference type="InParanoid" id="A0A1Y1X5L5"/>
<dbReference type="InterPro" id="IPR000182">
    <property type="entry name" value="GNAT_dom"/>
</dbReference>
<dbReference type="PANTHER" id="PTHR20905">
    <property type="entry name" value="N-ACETYLTRANSFERASE-RELATED"/>
    <property type="match status" value="1"/>
</dbReference>
<dbReference type="AlphaFoldDB" id="A0A1Y1X5L5"/>
<sequence length="233" mass="26161">MLASPSLSIVVRKMKPTDAVQAARLITNVFIEREPIALRLKETVEETFPWAIDLARRSSNQNMSFVAEDLNRVMDARPMLVGVGLSEAFVPHPAPGAVDAADIWDVDYYEDPVSALLYGSEHTFLAQHYPDVLVSPQEASKFAYFSAAAVHSDYEGIGLCRKLANEVLLAAKLSGYKKIWVHCSALGTQHLFLNRLGFEVKFKVNYDDFKWRGVRPYAGLLDPQECWLLDRTL</sequence>
<dbReference type="OrthoDB" id="2115692at2759"/>
<dbReference type="Pfam" id="PF00583">
    <property type="entry name" value="Acetyltransf_1"/>
    <property type="match status" value="1"/>
</dbReference>
<dbReference type="CDD" id="cd04301">
    <property type="entry name" value="NAT_SF"/>
    <property type="match status" value="1"/>
</dbReference>
<name>A0A1Y1X5L5_9FUNG</name>
<keyword evidence="3" id="KW-1185">Reference proteome</keyword>
<organism evidence="2 3">
    <name type="scientific">Basidiobolus meristosporus CBS 931.73</name>
    <dbReference type="NCBI Taxonomy" id="1314790"/>
    <lineage>
        <taxon>Eukaryota</taxon>
        <taxon>Fungi</taxon>
        <taxon>Fungi incertae sedis</taxon>
        <taxon>Zoopagomycota</taxon>
        <taxon>Entomophthoromycotina</taxon>
        <taxon>Basidiobolomycetes</taxon>
        <taxon>Basidiobolales</taxon>
        <taxon>Basidiobolaceae</taxon>
        <taxon>Basidiobolus</taxon>
    </lineage>
</organism>
<dbReference type="SUPFAM" id="SSF55729">
    <property type="entry name" value="Acyl-CoA N-acyltransferases (Nat)"/>
    <property type="match status" value="1"/>
</dbReference>
<dbReference type="PANTHER" id="PTHR20905:SF1">
    <property type="entry name" value="AT07410P-RELATED"/>
    <property type="match status" value="1"/>
</dbReference>
<evidence type="ECO:0000313" key="3">
    <source>
        <dbReference type="Proteomes" id="UP000193498"/>
    </source>
</evidence>
<dbReference type="EMBL" id="MCFE01000716">
    <property type="protein sequence ID" value="ORX81099.1"/>
    <property type="molecule type" value="Genomic_DNA"/>
</dbReference>
<evidence type="ECO:0000259" key="1">
    <source>
        <dbReference type="Pfam" id="PF00583"/>
    </source>
</evidence>
<dbReference type="Gene3D" id="3.40.630.30">
    <property type="match status" value="1"/>
</dbReference>
<dbReference type="GO" id="GO:0008080">
    <property type="term" value="F:N-acetyltransferase activity"/>
    <property type="evidence" value="ECO:0007669"/>
    <property type="project" value="TreeGrafter"/>
</dbReference>
<reference evidence="2 3" key="1">
    <citation type="submission" date="2016-07" db="EMBL/GenBank/DDBJ databases">
        <title>Pervasive Adenine N6-methylation of Active Genes in Fungi.</title>
        <authorList>
            <consortium name="DOE Joint Genome Institute"/>
            <person name="Mondo S.J."/>
            <person name="Dannebaum R.O."/>
            <person name="Kuo R.C."/>
            <person name="Labutti K."/>
            <person name="Haridas S."/>
            <person name="Kuo A."/>
            <person name="Salamov A."/>
            <person name="Ahrendt S.R."/>
            <person name="Lipzen A."/>
            <person name="Sullivan W."/>
            <person name="Andreopoulos W.B."/>
            <person name="Clum A."/>
            <person name="Lindquist E."/>
            <person name="Daum C."/>
            <person name="Ramamoorthy G.K."/>
            <person name="Gryganskyi A."/>
            <person name="Culley D."/>
            <person name="Magnuson J.K."/>
            <person name="James T.Y."/>
            <person name="O'Malley M.A."/>
            <person name="Stajich J.E."/>
            <person name="Spatafora J.W."/>
            <person name="Visel A."/>
            <person name="Grigoriev I.V."/>
        </authorList>
    </citation>
    <scope>NUCLEOTIDE SEQUENCE [LARGE SCALE GENOMIC DNA]</scope>
    <source>
        <strain evidence="2 3">CBS 931.73</strain>
    </source>
</reference>
<dbReference type="InterPro" id="IPR016181">
    <property type="entry name" value="Acyl_CoA_acyltransferase"/>
</dbReference>